<feature type="domain" description="Protein kinase" evidence="2">
    <location>
        <begin position="266"/>
        <end position="602"/>
    </location>
</feature>
<gene>
    <name evidence="3" type="ORF">CDD82_2326</name>
</gene>
<evidence type="ECO:0000313" key="3">
    <source>
        <dbReference type="EMBL" id="PHH60277.1"/>
    </source>
</evidence>
<evidence type="ECO:0000259" key="2">
    <source>
        <dbReference type="PROSITE" id="PS50011"/>
    </source>
</evidence>
<accession>A0A2C5XUZ6</accession>
<dbReference type="PANTHER" id="PTHR37542:SF1">
    <property type="entry name" value="PRION-INHIBITION AND PROPAGATION HELO DOMAIN-CONTAINING PROTEIN"/>
    <property type="match status" value="1"/>
</dbReference>
<dbReference type="SUPFAM" id="SSF56112">
    <property type="entry name" value="Protein kinase-like (PK-like)"/>
    <property type="match status" value="1"/>
</dbReference>
<dbReference type="InterPro" id="IPR000719">
    <property type="entry name" value="Prot_kinase_dom"/>
</dbReference>
<dbReference type="Gene3D" id="1.20.120.1020">
    <property type="entry name" value="Prion-inhibition and propagation, HeLo domain"/>
    <property type="match status" value="1"/>
</dbReference>
<dbReference type="GO" id="GO:0004672">
    <property type="term" value="F:protein kinase activity"/>
    <property type="evidence" value="ECO:0007669"/>
    <property type="project" value="InterPro"/>
</dbReference>
<proteinExistence type="predicted"/>
<dbReference type="OrthoDB" id="1911848at2759"/>
<dbReference type="InterPro" id="IPR011009">
    <property type="entry name" value="Kinase-like_dom_sf"/>
</dbReference>
<dbReference type="PROSITE" id="PS50011">
    <property type="entry name" value="PROTEIN_KINASE_DOM"/>
    <property type="match status" value="1"/>
</dbReference>
<dbReference type="Proteomes" id="UP000224854">
    <property type="component" value="Unassembled WGS sequence"/>
</dbReference>
<dbReference type="AlphaFoldDB" id="A0A2C5XUZ6"/>
<name>A0A2C5XUZ6_9HYPO</name>
<sequence length="602" mass="66241">MEQQRLYAWSDASGLLDLDANNHERVLGSNVFGLHRQTVLDLLVQVQCLFDEFTAHQRRHDNLHPVRGGEGSSSDTDDDVLGNPDRDARQAGFPMSERKRDFFKKAMAGLKLKSTAGWVRLRWTTLDRDAFERLLTRFAQLNDAMTGLLDHSLQAEMRQTVHETNRGVLLLHRKLADLGHLVLALKSQLEAASSSASPSSKKSSASSREALKQLSSLARFKAFSETVDPRSGPPSAVDVAAARLLGLELETSVSAARSLELARSQVELDQATAGGELEVRSEAWLREQNGSSRKRVWIEWKEYESGPGSLSKTAVVTRVQQLAALLNHRPKPEAFCTPHCLGFVDAAERGVAVRDVDIADRRLGLVFERPLNQVSPVSLRELIGDKSVRKPRVTERVWLARHLANSLLYLHSVNWLHKGLRSSNVLFFSDGGNADGARSVDELLCKPCLAGFDFSRPSGSDEMTEAPRGDAAAVESDLYRHPRAQQGERSTKSFDIYGLGVVLVELAHWRSVQDVLGISLSSAACNRELVRGVREQLVAAPAMASVGAEMGGRFQEATLACLKGAEKLDLRLGDDEAADDVAERLSARFYEAVVKKLGEIVV</sequence>
<comment type="caution">
    <text evidence="3">The sequence shown here is derived from an EMBL/GenBank/DDBJ whole genome shotgun (WGS) entry which is preliminary data.</text>
</comment>
<organism evidence="3 4">
    <name type="scientific">Ophiocordyceps australis</name>
    <dbReference type="NCBI Taxonomy" id="1399860"/>
    <lineage>
        <taxon>Eukaryota</taxon>
        <taxon>Fungi</taxon>
        <taxon>Dikarya</taxon>
        <taxon>Ascomycota</taxon>
        <taxon>Pezizomycotina</taxon>
        <taxon>Sordariomycetes</taxon>
        <taxon>Hypocreomycetidae</taxon>
        <taxon>Hypocreales</taxon>
        <taxon>Ophiocordycipitaceae</taxon>
        <taxon>Ophiocordyceps</taxon>
    </lineage>
</organism>
<evidence type="ECO:0000313" key="4">
    <source>
        <dbReference type="Proteomes" id="UP000224854"/>
    </source>
</evidence>
<protein>
    <recommendedName>
        <fullName evidence="2">Protein kinase domain-containing protein</fullName>
    </recommendedName>
</protein>
<keyword evidence="4" id="KW-1185">Reference proteome</keyword>
<dbReference type="Gene3D" id="1.10.510.10">
    <property type="entry name" value="Transferase(Phosphotransferase) domain 1"/>
    <property type="match status" value="1"/>
</dbReference>
<evidence type="ECO:0000256" key="1">
    <source>
        <dbReference type="SAM" id="MobiDB-lite"/>
    </source>
</evidence>
<dbReference type="PANTHER" id="PTHR37542">
    <property type="entry name" value="HELO DOMAIN-CONTAINING PROTEIN-RELATED"/>
    <property type="match status" value="1"/>
</dbReference>
<dbReference type="InterPro" id="IPR038305">
    <property type="entry name" value="HeLo_sf"/>
</dbReference>
<dbReference type="GO" id="GO:0005524">
    <property type="term" value="F:ATP binding"/>
    <property type="evidence" value="ECO:0007669"/>
    <property type="project" value="InterPro"/>
</dbReference>
<reference evidence="3 4" key="1">
    <citation type="submission" date="2017-06" db="EMBL/GenBank/DDBJ databases">
        <title>Ant-infecting Ophiocordyceps genomes reveal a high diversity of potential behavioral manipulation genes and a possible major role for enterotoxins.</title>
        <authorList>
            <person name="De Bekker C."/>
            <person name="Evans H.C."/>
            <person name="Brachmann A."/>
            <person name="Hughes D.P."/>
        </authorList>
    </citation>
    <scope>NUCLEOTIDE SEQUENCE [LARGE SCALE GENOMIC DNA]</scope>
    <source>
        <strain evidence="3 4">1348a</strain>
    </source>
</reference>
<dbReference type="EMBL" id="NJEU01001820">
    <property type="protein sequence ID" value="PHH60277.1"/>
    <property type="molecule type" value="Genomic_DNA"/>
</dbReference>
<feature type="region of interest" description="Disordered" evidence="1">
    <location>
        <begin position="61"/>
        <end position="93"/>
    </location>
</feature>
<dbReference type="Pfam" id="PF14479">
    <property type="entry name" value="HeLo"/>
    <property type="match status" value="1"/>
</dbReference>
<dbReference type="InterPro" id="IPR029498">
    <property type="entry name" value="HeLo_dom"/>
</dbReference>
<dbReference type="InterPro" id="IPR056002">
    <property type="entry name" value="DUF7580"/>
</dbReference>
<dbReference type="Pfam" id="PF24476">
    <property type="entry name" value="DUF7580"/>
    <property type="match status" value="1"/>
</dbReference>